<organism evidence="3 4">
    <name type="scientific">Methylomonas rivi</name>
    <dbReference type="NCBI Taxonomy" id="2952226"/>
    <lineage>
        <taxon>Bacteria</taxon>
        <taxon>Pseudomonadati</taxon>
        <taxon>Pseudomonadota</taxon>
        <taxon>Gammaproteobacteria</taxon>
        <taxon>Methylococcales</taxon>
        <taxon>Methylococcaceae</taxon>
        <taxon>Methylomonas</taxon>
    </lineage>
</organism>
<accession>A0ABT1U0F1</accession>
<evidence type="ECO:0000313" key="3">
    <source>
        <dbReference type="EMBL" id="MCQ8127038.1"/>
    </source>
</evidence>
<evidence type="ECO:0000259" key="1">
    <source>
        <dbReference type="PROSITE" id="PS50113"/>
    </source>
</evidence>
<dbReference type="CDD" id="cd01949">
    <property type="entry name" value="GGDEF"/>
    <property type="match status" value="1"/>
</dbReference>
<dbReference type="Proteomes" id="UP001524586">
    <property type="component" value="Unassembled WGS sequence"/>
</dbReference>
<comment type="caution">
    <text evidence="3">The sequence shown here is derived from an EMBL/GenBank/DDBJ whole genome shotgun (WGS) entry which is preliminary data.</text>
</comment>
<evidence type="ECO:0000313" key="4">
    <source>
        <dbReference type="Proteomes" id="UP001524586"/>
    </source>
</evidence>
<dbReference type="PANTHER" id="PTHR46663:SF3">
    <property type="entry name" value="SLL0267 PROTEIN"/>
    <property type="match status" value="1"/>
</dbReference>
<dbReference type="InterPro" id="IPR029787">
    <property type="entry name" value="Nucleotide_cyclase"/>
</dbReference>
<dbReference type="PANTHER" id="PTHR46663">
    <property type="entry name" value="DIGUANYLATE CYCLASE DGCT-RELATED"/>
    <property type="match status" value="1"/>
</dbReference>
<dbReference type="InterPro" id="IPR035965">
    <property type="entry name" value="PAS-like_dom_sf"/>
</dbReference>
<dbReference type="InterPro" id="IPR052163">
    <property type="entry name" value="DGC-Regulatory_Protein"/>
</dbReference>
<dbReference type="SUPFAM" id="SSF55073">
    <property type="entry name" value="Nucleotide cyclase"/>
    <property type="match status" value="1"/>
</dbReference>
<dbReference type="SUPFAM" id="SSF55785">
    <property type="entry name" value="PYP-like sensor domain (PAS domain)"/>
    <property type="match status" value="1"/>
</dbReference>
<reference evidence="3 4" key="1">
    <citation type="submission" date="2022-07" db="EMBL/GenBank/DDBJ databases">
        <title>Methylomonas rivi sp. nov., Methylomonas rosea sp. nov., Methylomonas aureus sp. nov. and Methylomonas subterranea sp. nov., four novel methanotrophs isolated from a freshwater creek and the deep terrestrial subsurface.</title>
        <authorList>
            <person name="Abin C."/>
            <person name="Sankaranarayanan K."/>
            <person name="Garner C."/>
            <person name="Sindelar R."/>
            <person name="Kotary K."/>
            <person name="Garner R."/>
            <person name="Barclay S."/>
            <person name="Lawson P."/>
            <person name="Krumholz L."/>
        </authorList>
    </citation>
    <scope>NUCLEOTIDE SEQUENCE [LARGE SCALE GENOMIC DNA]</scope>
    <source>
        <strain evidence="3 4">WSC-6</strain>
    </source>
</reference>
<feature type="domain" description="PAC" evidence="1">
    <location>
        <begin position="77"/>
        <end position="129"/>
    </location>
</feature>
<feature type="domain" description="GGDEF" evidence="2">
    <location>
        <begin position="161"/>
        <end position="293"/>
    </location>
</feature>
<dbReference type="EMBL" id="JANIBK010000003">
    <property type="protein sequence ID" value="MCQ8127038.1"/>
    <property type="molecule type" value="Genomic_DNA"/>
</dbReference>
<dbReference type="PROSITE" id="PS50113">
    <property type="entry name" value="PAC"/>
    <property type="match status" value="1"/>
</dbReference>
<dbReference type="PROSITE" id="PS50887">
    <property type="entry name" value="GGDEF"/>
    <property type="match status" value="1"/>
</dbReference>
<dbReference type="InterPro" id="IPR000160">
    <property type="entry name" value="GGDEF_dom"/>
</dbReference>
<dbReference type="NCBIfam" id="TIGR00229">
    <property type="entry name" value="sensory_box"/>
    <property type="match status" value="1"/>
</dbReference>
<name>A0ABT1U0F1_9GAMM</name>
<dbReference type="Gene3D" id="3.30.450.20">
    <property type="entry name" value="PAS domain"/>
    <property type="match status" value="1"/>
</dbReference>
<protein>
    <submittedName>
        <fullName evidence="3">Sensor domain-containing diguanylate cyclase</fullName>
    </submittedName>
</protein>
<dbReference type="RefSeq" id="WP_256613356.1">
    <property type="nucleotide sequence ID" value="NZ_JANIBK010000003.1"/>
</dbReference>
<keyword evidence="4" id="KW-1185">Reference proteome</keyword>
<dbReference type="CDD" id="cd00130">
    <property type="entry name" value="PAS"/>
    <property type="match status" value="1"/>
</dbReference>
<dbReference type="Pfam" id="PF13426">
    <property type="entry name" value="PAS_9"/>
    <property type="match status" value="1"/>
</dbReference>
<evidence type="ECO:0000259" key="2">
    <source>
        <dbReference type="PROSITE" id="PS50887"/>
    </source>
</evidence>
<dbReference type="InterPro" id="IPR000014">
    <property type="entry name" value="PAS"/>
</dbReference>
<dbReference type="SMART" id="SM00091">
    <property type="entry name" value="PAS"/>
    <property type="match status" value="1"/>
</dbReference>
<dbReference type="SMART" id="SM00267">
    <property type="entry name" value="GGDEF"/>
    <property type="match status" value="1"/>
</dbReference>
<dbReference type="InterPro" id="IPR043128">
    <property type="entry name" value="Rev_trsase/Diguanyl_cyclase"/>
</dbReference>
<proteinExistence type="predicted"/>
<dbReference type="InterPro" id="IPR000700">
    <property type="entry name" value="PAS-assoc_C"/>
</dbReference>
<dbReference type="Pfam" id="PF00990">
    <property type="entry name" value="GGDEF"/>
    <property type="match status" value="1"/>
</dbReference>
<dbReference type="Gene3D" id="3.30.70.270">
    <property type="match status" value="1"/>
</dbReference>
<dbReference type="NCBIfam" id="TIGR00254">
    <property type="entry name" value="GGDEF"/>
    <property type="match status" value="1"/>
</dbReference>
<gene>
    <name evidence="3" type="ORF">NP596_01110</name>
</gene>
<sequence length="294" mass="33411">MTDLISLTNQVYQQSSVAMLIMDWDFKIVTCNPAFIQLTGFELTELRGGPLSSICDELAYARVIREADNKLALTNCFSAELALRRKSGECYAAQLIIDGLQNSNRIIQHYLVLILDISEQKQRESELRYYAEIDPLTHLGNRKYLFQSLESAIASADRFNYTVAVMFLDLDGFKQVNDFFGHGEGDKVLLEVAQRLKRCVRKVDNVARLGGDEFVVILNGTSIDMIAVTAQRIIDFLTLHIKDQTREIQVSASIGISLYPRDSKNPLVLLKYADKAMYKAKAKGKRQFRWHLET</sequence>